<dbReference type="InterPro" id="IPR021288">
    <property type="entry name" value="Surface_antigen"/>
</dbReference>
<sequence>MAALCLLTVLSAALVVVSRENVGVSATITTKYKVTLGNDAVCLPDINKARQKAGLNDLVQAKQGGTTTRLPQAGEEITSDYDNWEQSKKTASDPTAFKSGTYAYQVVDPHSVNCDTVVDKWKDAYTNFDGVPPAYKDNKTLYSNPNNVSLVAMYNPSDNASADCRVVTCTKTVTDDATEDPTKITEGSALICLTAPAALDKTRATGPFTKDQWGRIVEAIEGSAPSVVPSVLGLVTALLGVMVAV</sequence>
<name>U6M1Q4_EIMMA</name>
<dbReference type="AlphaFoldDB" id="U6M1Q4"/>
<proteinExistence type="predicted"/>
<dbReference type="VEuPathDB" id="ToxoDB:EMWEY_00012790"/>
<reference evidence="2" key="2">
    <citation type="submission" date="2013-10" db="EMBL/GenBank/DDBJ databases">
        <authorList>
            <person name="Aslett M."/>
        </authorList>
    </citation>
    <scope>NUCLEOTIDE SEQUENCE [LARGE SCALE GENOMIC DNA]</scope>
    <source>
        <strain evidence="2">Weybridge</strain>
    </source>
</reference>
<dbReference type="GeneID" id="25335265"/>
<dbReference type="OrthoDB" id="347399at2759"/>
<evidence type="ECO:0000313" key="3">
    <source>
        <dbReference type="Proteomes" id="UP000030763"/>
    </source>
</evidence>
<gene>
    <name evidence="2" type="ORF">EMWEY_00012790</name>
</gene>
<accession>U6M1Q4</accession>
<dbReference type="EMBL" id="HG719426">
    <property type="protein sequence ID" value="CDJ57951.1"/>
    <property type="molecule type" value="Genomic_DNA"/>
</dbReference>
<organism evidence="2 3">
    <name type="scientific">Eimeria maxima</name>
    <name type="common">Coccidian parasite</name>
    <dbReference type="NCBI Taxonomy" id="5804"/>
    <lineage>
        <taxon>Eukaryota</taxon>
        <taxon>Sar</taxon>
        <taxon>Alveolata</taxon>
        <taxon>Apicomplexa</taxon>
        <taxon>Conoidasida</taxon>
        <taxon>Coccidia</taxon>
        <taxon>Eucoccidiorida</taxon>
        <taxon>Eimeriorina</taxon>
        <taxon>Eimeriidae</taxon>
        <taxon>Eimeria</taxon>
    </lineage>
</organism>
<evidence type="ECO:0000256" key="1">
    <source>
        <dbReference type="SAM" id="SignalP"/>
    </source>
</evidence>
<keyword evidence="1" id="KW-0732">Signal</keyword>
<keyword evidence="3" id="KW-1185">Reference proteome</keyword>
<evidence type="ECO:0000313" key="2">
    <source>
        <dbReference type="EMBL" id="CDJ57951.1"/>
    </source>
</evidence>
<reference evidence="2" key="1">
    <citation type="submission" date="2013-10" db="EMBL/GenBank/DDBJ databases">
        <title>Genomic analysis of the causative agents of coccidiosis in chickens.</title>
        <authorList>
            <person name="Reid A.J."/>
            <person name="Blake D."/>
            <person name="Billington K."/>
            <person name="Browne H."/>
            <person name="Dunn M."/>
            <person name="Hung S."/>
            <person name="Kawahara F."/>
            <person name="Miranda-Saavedra D."/>
            <person name="Mourier T."/>
            <person name="Nagra H."/>
            <person name="Otto T.D."/>
            <person name="Rawlings N."/>
            <person name="Sanchez A."/>
            <person name="Sanders M."/>
            <person name="Subramaniam C."/>
            <person name="Tay Y."/>
            <person name="Dear P."/>
            <person name="Doerig C."/>
            <person name="Gruber A."/>
            <person name="Parkinson J."/>
            <person name="Shirley M."/>
            <person name="Wan K.L."/>
            <person name="Berriman M."/>
            <person name="Tomley F."/>
            <person name="Pain A."/>
        </authorList>
    </citation>
    <scope>NUCLEOTIDE SEQUENCE [LARGE SCALE GENOMIC DNA]</scope>
    <source>
        <strain evidence="2">Weybridge</strain>
    </source>
</reference>
<feature type="signal peptide" evidence="1">
    <location>
        <begin position="1"/>
        <end position="19"/>
    </location>
</feature>
<feature type="chain" id="PRO_5004674864" evidence="1">
    <location>
        <begin position="20"/>
        <end position="245"/>
    </location>
</feature>
<dbReference type="RefSeq" id="XP_013334599.1">
    <property type="nucleotide sequence ID" value="XM_013479145.1"/>
</dbReference>
<protein>
    <submittedName>
        <fullName evidence="2">SAG family member</fullName>
    </submittedName>
</protein>
<dbReference type="Pfam" id="PF11054">
    <property type="entry name" value="Surface_antigen"/>
    <property type="match status" value="1"/>
</dbReference>
<dbReference type="Proteomes" id="UP000030763">
    <property type="component" value="Unassembled WGS sequence"/>
</dbReference>
<dbReference type="OMA" id="DAYTNFD"/>